<protein>
    <recommendedName>
        <fullName evidence="4">Core-binding (CB) domain-containing protein</fullName>
    </recommendedName>
</protein>
<keyword evidence="3" id="KW-1185">Reference proteome</keyword>
<organism evidence="2 3">
    <name type="scientific">Zophobas morio</name>
    <dbReference type="NCBI Taxonomy" id="2755281"/>
    <lineage>
        <taxon>Eukaryota</taxon>
        <taxon>Metazoa</taxon>
        <taxon>Ecdysozoa</taxon>
        <taxon>Arthropoda</taxon>
        <taxon>Hexapoda</taxon>
        <taxon>Insecta</taxon>
        <taxon>Pterygota</taxon>
        <taxon>Neoptera</taxon>
        <taxon>Endopterygota</taxon>
        <taxon>Coleoptera</taxon>
        <taxon>Polyphaga</taxon>
        <taxon>Cucujiformia</taxon>
        <taxon>Tenebrionidae</taxon>
        <taxon>Zophobas</taxon>
    </lineage>
</organism>
<dbReference type="PANTHER" id="PTHR35617">
    <property type="entry name" value="PHAGE_INTEGRASE DOMAIN-CONTAINING PROTEIN"/>
    <property type="match status" value="1"/>
</dbReference>
<dbReference type="InterPro" id="IPR011010">
    <property type="entry name" value="DNA_brk_join_enz"/>
</dbReference>
<reference evidence="2" key="1">
    <citation type="journal article" date="2023" name="G3 (Bethesda)">
        <title>Whole genome assemblies of Zophobas morio and Tenebrio molitor.</title>
        <authorList>
            <person name="Kaur S."/>
            <person name="Stinson S.A."/>
            <person name="diCenzo G.C."/>
        </authorList>
    </citation>
    <scope>NUCLEOTIDE SEQUENCE</scope>
    <source>
        <strain evidence="2">QUZm001</strain>
    </source>
</reference>
<dbReference type="Proteomes" id="UP001168821">
    <property type="component" value="Unassembled WGS sequence"/>
</dbReference>
<proteinExistence type="predicted"/>
<evidence type="ECO:0000256" key="1">
    <source>
        <dbReference type="ARBA" id="ARBA00023125"/>
    </source>
</evidence>
<dbReference type="GO" id="GO:0003677">
    <property type="term" value="F:DNA binding"/>
    <property type="evidence" value="ECO:0007669"/>
    <property type="project" value="UniProtKB-KW"/>
</dbReference>
<dbReference type="SUPFAM" id="SSF56349">
    <property type="entry name" value="DNA breaking-rejoining enzymes"/>
    <property type="match status" value="1"/>
</dbReference>
<dbReference type="PANTHER" id="PTHR35617:SF3">
    <property type="entry name" value="CORE-BINDING (CB) DOMAIN-CONTAINING PROTEIN"/>
    <property type="match status" value="1"/>
</dbReference>
<keyword evidence="1" id="KW-0238">DNA-binding</keyword>
<gene>
    <name evidence="2" type="ORF">Zmor_006341</name>
</gene>
<evidence type="ECO:0000313" key="3">
    <source>
        <dbReference type="Proteomes" id="UP001168821"/>
    </source>
</evidence>
<dbReference type="AlphaFoldDB" id="A0AA38IVW0"/>
<evidence type="ECO:0000313" key="2">
    <source>
        <dbReference type="EMBL" id="KAJ3661969.1"/>
    </source>
</evidence>
<name>A0AA38IVW0_9CUCU</name>
<evidence type="ECO:0008006" key="4">
    <source>
        <dbReference type="Google" id="ProtNLM"/>
    </source>
</evidence>
<dbReference type="EMBL" id="JALNTZ010000002">
    <property type="protein sequence ID" value="KAJ3661969.1"/>
    <property type="molecule type" value="Genomic_DNA"/>
</dbReference>
<sequence>MPPAAITTAIASITPSTLRQYKVSYKLWWRYCYEKGIPVHTTQTEAVIIFLQHLYTKTNAANGTFNSHRSALAVILPGDVGNDNNLRRFLKGIKRLRPQKPKYQTTWDPSRVLHHLPFSLLSAKLITLLALITGQRLQALHLIKLSQIVEDEQGFKIFIHHTTKPSIRSGEQPCLHIPYFLDQPTT</sequence>
<comment type="caution">
    <text evidence="2">The sequence shown here is derived from an EMBL/GenBank/DDBJ whole genome shotgun (WGS) entry which is preliminary data.</text>
</comment>
<dbReference type="Gene3D" id="1.10.150.130">
    <property type="match status" value="1"/>
</dbReference>
<accession>A0AA38IVW0</accession>
<dbReference type="InterPro" id="IPR010998">
    <property type="entry name" value="Integrase_recombinase_N"/>
</dbReference>